<comment type="similarity">
    <text evidence="2">Belongs to the short-chain dehydrogenases/reductases (SDR) family.</text>
</comment>
<keyword evidence="3" id="KW-1185">Reference proteome</keyword>
<accession>A0A1S3KDQ4</accession>
<evidence type="ECO:0000256" key="1">
    <source>
        <dbReference type="ARBA" id="ARBA00023002"/>
    </source>
</evidence>
<dbReference type="GO" id="GO:0016491">
    <property type="term" value="F:oxidoreductase activity"/>
    <property type="evidence" value="ECO:0007669"/>
    <property type="project" value="UniProtKB-KW"/>
</dbReference>
<keyword evidence="1" id="KW-0560">Oxidoreductase</keyword>
<dbReference type="AlphaFoldDB" id="A0A1S3KDQ4"/>
<dbReference type="Pfam" id="PF00106">
    <property type="entry name" value="adh_short"/>
    <property type="match status" value="1"/>
</dbReference>
<dbReference type="PANTHER" id="PTHR43157">
    <property type="entry name" value="PHOSPHATIDYLINOSITOL-GLYCAN BIOSYNTHESIS CLASS F PROTEIN-RELATED"/>
    <property type="match status" value="1"/>
</dbReference>
<dbReference type="InParanoid" id="A0A1S3KDQ4"/>
<evidence type="ECO:0000313" key="4">
    <source>
        <dbReference type="RefSeq" id="XP_013420758.1"/>
    </source>
</evidence>
<protein>
    <submittedName>
        <fullName evidence="4">Retinol dehydrogenase 11</fullName>
    </submittedName>
</protein>
<dbReference type="RefSeq" id="XP_013420758.1">
    <property type="nucleotide sequence ID" value="XM_013565304.2"/>
</dbReference>
<dbReference type="STRING" id="7574.A0A1S3KDQ4"/>
<name>A0A1S3KDQ4_LINAN</name>
<dbReference type="PRINTS" id="PR00081">
    <property type="entry name" value="GDHRDH"/>
</dbReference>
<dbReference type="GeneID" id="106181051"/>
<dbReference type="PRINTS" id="PR00080">
    <property type="entry name" value="SDRFAMILY"/>
</dbReference>
<dbReference type="PANTHER" id="PTHR43157:SF31">
    <property type="entry name" value="PHOSPHATIDYLINOSITOL-GLYCAN BIOSYNTHESIS CLASS F PROTEIN"/>
    <property type="match status" value="1"/>
</dbReference>
<evidence type="ECO:0000313" key="3">
    <source>
        <dbReference type="Proteomes" id="UP000085678"/>
    </source>
</evidence>
<organism evidence="3 4">
    <name type="scientific">Lingula anatina</name>
    <name type="common">Brachiopod</name>
    <name type="synonym">Lingula unguis</name>
    <dbReference type="NCBI Taxonomy" id="7574"/>
    <lineage>
        <taxon>Eukaryota</taxon>
        <taxon>Metazoa</taxon>
        <taxon>Spiralia</taxon>
        <taxon>Lophotrochozoa</taxon>
        <taxon>Brachiopoda</taxon>
        <taxon>Linguliformea</taxon>
        <taxon>Lingulata</taxon>
        <taxon>Lingulida</taxon>
        <taxon>Linguloidea</taxon>
        <taxon>Lingulidae</taxon>
        <taxon>Lingula</taxon>
    </lineage>
</organism>
<dbReference type="CDD" id="cd05327">
    <property type="entry name" value="retinol-DH_like_SDR_c_like"/>
    <property type="match status" value="1"/>
</dbReference>
<dbReference type="Gene3D" id="3.40.50.720">
    <property type="entry name" value="NAD(P)-binding Rossmann-like Domain"/>
    <property type="match status" value="1"/>
</dbReference>
<gene>
    <name evidence="4" type="primary">LOC106181051</name>
</gene>
<reference evidence="4" key="1">
    <citation type="submission" date="2025-08" db="UniProtKB">
        <authorList>
            <consortium name="RefSeq"/>
        </authorList>
    </citation>
    <scope>IDENTIFICATION</scope>
    <source>
        <tissue evidence="4">Gonads</tissue>
    </source>
</reference>
<dbReference type="PROSITE" id="PS00061">
    <property type="entry name" value="ADH_SHORT"/>
    <property type="match status" value="1"/>
</dbReference>
<dbReference type="OrthoDB" id="191139at2759"/>
<dbReference type="Proteomes" id="UP000085678">
    <property type="component" value="Unplaced"/>
</dbReference>
<dbReference type="SUPFAM" id="SSF51735">
    <property type="entry name" value="NAD(P)-binding Rossmann-fold domains"/>
    <property type="match status" value="1"/>
</dbReference>
<dbReference type="KEGG" id="lak:106181051"/>
<dbReference type="InterPro" id="IPR036291">
    <property type="entry name" value="NAD(P)-bd_dom_sf"/>
</dbReference>
<sequence length="316" mass="35068">MEMLISVVIACLIAVLPKLYMKLIIGVCKSNADLSGKTAIVTGANTGLGYATALCFARRHARVILACQNAEKAEKAVMKIQKTTGNQNITYKVIDTSDLASVRKFAQQIIQEEKHLEILVNNAGIAGPFRRHTTKKNMELTMATNYFGHFLLTNLLLDLLKKSSPSRIINVSSSVHRWIKLDLSDLMLKNFYNMHKAYASSKLAMVLFTKELSKRLKDQGVSVYSVEPGTVRTDFFNKFPPVMSEIFRVIGVFYFRSPEEGAQTAVHCAVADDVIGLSGHHFAECAIMEDCAQAKDAGIAKKLWEQSEQICGLNEN</sequence>
<dbReference type="InterPro" id="IPR002347">
    <property type="entry name" value="SDR_fam"/>
</dbReference>
<evidence type="ECO:0000256" key="2">
    <source>
        <dbReference type="RuleBase" id="RU000363"/>
    </source>
</evidence>
<proteinExistence type="inferred from homology"/>
<dbReference type="InterPro" id="IPR020904">
    <property type="entry name" value="Sc_DH/Rdtase_CS"/>
</dbReference>